<dbReference type="EMBL" id="BDQF01000011">
    <property type="protein sequence ID" value="GAW81276.1"/>
    <property type="molecule type" value="Genomic_DNA"/>
</dbReference>
<protein>
    <submittedName>
        <fullName evidence="2">Uncharacterized protein</fullName>
    </submittedName>
</protein>
<dbReference type="OMA" id="KNHIEPI"/>
<dbReference type="OrthoDB" id="338345at2759"/>
<gene>
    <name evidence="2" type="ORF">PGO_100300</name>
</gene>
<evidence type="ECO:0000313" key="3">
    <source>
        <dbReference type="Proteomes" id="UP000195521"/>
    </source>
</evidence>
<dbReference type="AlphaFoldDB" id="A0A1Y1JFK9"/>
<keyword evidence="3" id="KW-1185">Reference proteome</keyword>
<accession>A0A1Y1JFK9</accession>
<sequence>MNEDKDDSDSSPYTLEKEISNLYRKDNYMKHCHVNDFIEPIELEAEVHILKREEHKTFKLGDILESLENEKQKKNEQEYDNDDDIILPKYVEHEKTEQEEEIEERINCGIYLHEVNITDNSYLCHNDIIDDCSNPVCIKGDMYVNNTIHFEDSSTYNSLYKVHKVEWFIGLEINERRIYEIIPCNQGMCFQIPFEALGKYIFCKAYRRVYVNSEFQKKGRNTIIDPHTLDTKPVKFIVERKCIEKCSITSKGPVFISINSAFQILKFLCNNNFSTQVIIEDPLENINNLSTSSSQSDDDMTITTTSDMMNQQNQRQRFIATLSVNFDEIKFCLQNKTMDNMEEQQINRQEKENPAFNSFPFFEFKNNRDNCSSNSKGETSKKSNEIMNNEKNSKELQIDGGRAYKWGLRKDDHKTELTFNWYEVEFRLHNKDDCVVISIAMDLQKSFRFVKYKMITIKSVMKSINSNDLWLILIAFKSAFPYKKLFQKKSKIIYTNTNISFVQNVINDFLIKSAEKNINETMPLQKMNTIFNQIR</sequence>
<comment type="caution">
    <text evidence="2">The sequence shown here is derived from an EMBL/GenBank/DDBJ whole genome shotgun (WGS) entry which is preliminary data.</text>
</comment>
<dbReference type="GeneID" id="39747996"/>
<dbReference type="Proteomes" id="UP000195521">
    <property type="component" value="Unassembled WGS sequence"/>
</dbReference>
<organism evidence="2 3">
    <name type="scientific">Plasmodium gonderi</name>
    <dbReference type="NCBI Taxonomy" id="77519"/>
    <lineage>
        <taxon>Eukaryota</taxon>
        <taxon>Sar</taxon>
        <taxon>Alveolata</taxon>
        <taxon>Apicomplexa</taxon>
        <taxon>Aconoidasida</taxon>
        <taxon>Haemosporida</taxon>
        <taxon>Plasmodiidae</taxon>
        <taxon>Plasmodium</taxon>
        <taxon>Plasmodium (Plasmodium)</taxon>
    </lineage>
</organism>
<proteinExistence type="predicted"/>
<reference evidence="3" key="1">
    <citation type="submission" date="2017-04" db="EMBL/GenBank/DDBJ databases">
        <title>Plasmodium gonderi genome.</title>
        <authorList>
            <person name="Arisue N."/>
            <person name="Honma H."/>
            <person name="Kawai S."/>
            <person name="Tougan T."/>
            <person name="Tanabe K."/>
            <person name="Horii T."/>
        </authorList>
    </citation>
    <scope>NUCLEOTIDE SEQUENCE [LARGE SCALE GENOMIC DNA]</scope>
    <source>
        <strain evidence="3">ATCC 30045</strain>
    </source>
</reference>
<evidence type="ECO:0000256" key="1">
    <source>
        <dbReference type="SAM" id="MobiDB-lite"/>
    </source>
</evidence>
<name>A0A1Y1JFK9_PLAGO</name>
<evidence type="ECO:0000313" key="2">
    <source>
        <dbReference type="EMBL" id="GAW81276.1"/>
    </source>
</evidence>
<feature type="region of interest" description="Disordered" evidence="1">
    <location>
        <begin position="367"/>
        <end position="392"/>
    </location>
</feature>
<dbReference type="RefSeq" id="XP_028543865.1">
    <property type="nucleotide sequence ID" value="XM_028688064.1"/>
</dbReference>